<accession>A0A5J6XUV5</accession>
<name>A0A5J6XUV5_PYRAY</name>
<dbReference type="EMBL" id="MN477947">
    <property type="protein sequence ID" value="QFN51318.1"/>
    <property type="molecule type" value="Genomic_DNA"/>
</dbReference>
<reference evidence="1" key="1">
    <citation type="journal article" date="2019" name="Environ. Microbiol.">
        <title>The global distribution and evolutionary history of the pT26-2 archaeal plasmid family.</title>
        <authorList>
            <person name="Badel C."/>
            <person name="Erauso G."/>
            <person name="Gomez A."/>
            <person name="Catchpole R."/>
            <person name="Gonnet M."/>
            <person name="Oberto J."/>
            <person name="Forterre P."/>
            <person name="Da Cunha V."/>
        </authorList>
    </citation>
    <scope>NUCLEOTIDE SEQUENCE</scope>
    <source>
        <strain evidence="1">GE2</strain>
        <plasmid evidence="1">pGE2</plasmid>
    </source>
</reference>
<geneLocation type="plasmid" evidence="1">
    <name>pGE2</name>
</geneLocation>
<proteinExistence type="predicted"/>
<dbReference type="AlphaFoldDB" id="A0A5J6XUV5"/>
<organism evidence="1">
    <name type="scientific">Pyrococcus abyssi</name>
    <dbReference type="NCBI Taxonomy" id="29292"/>
    <lineage>
        <taxon>Archaea</taxon>
        <taxon>Methanobacteriati</taxon>
        <taxon>Methanobacteriota</taxon>
        <taxon>Thermococci</taxon>
        <taxon>Thermococcales</taxon>
        <taxon>Thermococcaceae</taxon>
        <taxon>Pyrococcus</taxon>
    </lineage>
</organism>
<protein>
    <submittedName>
        <fullName evidence="1">Uncharacterized protein</fullName>
    </submittedName>
</protein>
<sequence>MQGHQGSLQLEFYPRFCPRRFWVASSLPLEVDLFWKNKGSKASYRQVEDSRE</sequence>
<evidence type="ECO:0000313" key="1">
    <source>
        <dbReference type="EMBL" id="QFN51318.1"/>
    </source>
</evidence>
<keyword evidence="1" id="KW-0614">Plasmid</keyword>